<keyword evidence="3" id="KW-1185">Reference proteome</keyword>
<dbReference type="InterPro" id="IPR000120">
    <property type="entry name" value="Amidase"/>
</dbReference>
<reference evidence="2 3" key="1">
    <citation type="submission" date="2019-03" db="EMBL/GenBank/DDBJ databases">
        <title>This is whole genome sequence of Paenibacillus sp MS74 strain.</title>
        <authorList>
            <person name="Trinh H.N."/>
        </authorList>
    </citation>
    <scope>NUCLEOTIDE SEQUENCE [LARGE SCALE GENOMIC DNA]</scope>
    <source>
        <strain evidence="2 3">MS74</strain>
    </source>
</reference>
<proteinExistence type="predicted"/>
<sequence length="465" mass="50764">MEMTEWLTIAEAGRQIRSRQLSPVELFRYCMERIHRYEAKLNTFITVLEDAAQKQAEQAERDIMAGNYRGPLHGIPISLKDIIAYAGCPMTNGSRIAPEYTPTAHATVAQKLVDAGTVMMGKAHLNEYAFKAPHPHYGWTRNPWDTESIPGGSSSGSGSAVQAALVLCSIGTDTGGSIRNPASYCGVVGLKPTYGLVSRYGVSPLSWTLDHIGPLTRTCEDAALMLGAMAGYDENDDGSCAAPNWSESSFVKTDSLRGKKIGVPSSYFYDNLAPDVEAAVRRALNDLETLGAELIPVAIESMDELLGAHRIILNTEAYAYHHNNLQEQPEGYGPKLRLSFELGQYFTAEAYIGAQRLRTRMRDQFSGIFAKVDALVTPTTPTAAKKIKQYENETSLAMQSMTSTANFLGLPALSLPCGFTSEGLPVGLQLMGRPFGEGDILTIGHCYEQYAALYKKLPDETHWVA</sequence>
<dbReference type="OrthoDB" id="9811471at2"/>
<dbReference type="EC" id="6.3.5.7" evidence="2"/>
<accession>A0A4R5KE73</accession>
<gene>
    <name evidence="2" type="primary">gatA</name>
    <name evidence="2" type="ORF">E1757_29450</name>
</gene>
<feature type="domain" description="Amidase" evidence="1">
    <location>
        <begin position="25"/>
        <end position="441"/>
    </location>
</feature>
<keyword evidence="2" id="KW-0436">Ligase</keyword>
<dbReference type="RefSeq" id="WP_133235009.1">
    <property type="nucleotide sequence ID" value="NZ_SMRT01000020.1"/>
</dbReference>
<evidence type="ECO:0000259" key="1">
    <source>
        <dbReference type="Pfam" id="PF01425"/>
    </source>
</evidence>
<dbReference type="Pfam" id="PF01425">
    <property type="entry name" value="Amidase"/>
    <property type="match status" value="1"/>
</dbReference>
<organism evidence="2 3">
    <name type="scientific">Paenibacillus piri</name>
    <dbReference type="NCBI Taxonomy" id="2547395"/>
    <lineage>
        <taxon>Bacteria</taxon>
        <taxon>Bacillati</taxon>
        <taxon>Bacillota</taxon>
        <taxon>Bacilli</taxon>
        <taxon>Bacillales</taxon>
        <taxon>Paenibacillaceae</taxon>
        <taxon>Paenibacillus</taxon>
    </lineage>
</organism>
<dbReference type="PANTHER" id="PTHR11895:SF176">
    <property type="entry name" value="AMIDASE AMID-RELATED"/>
    <property type="match status" value="1"/>
</dbReference>
<comment type="caution">
    <text evidence="2">The sequence shown here is derived from an EMBL/GenBank/DDBJ whole genome shotgun (WGS) entry which is preliminary data.</text>
</comment>
<dbReference type="InterPro" id="IPR023631">
    <property type="entry name" value="Amidase_dom"/>
</dbReference>
<evidence type="ECO:0000313" key="2">
    <source>
        <dbReference type="EMBL" id="TDF92517.1"/>
    </source>
</evidence>
<dbReference type="PANTHER" id="PTHR11895">
    <property type="entry name" value="TRANSAMIDASE"/>
    <property type="match status" value="1"/>
</dbReference>
<name>A0A4R5KE73_9BACL</name>
<dbReference type="Proteomes" id="UP000295636">
    <property type="component" value="Unassembled WGS sequence"/>
</dbReference>
<protein>
    <submittedName>
        <fullName evidence="2">Asp-tRNA(Asn)/Glu-tRNA(Gln) amidotransferase subunit GatA</fullName>
        <ecNumber evidence="2">6.3.5.7</ecNumber>
    </submittedName>
</protein>
<dbReference type="GO" id="GO:0016740">
    <property type="term" value="F:transferase activity"/>
    <property type="evidence" value="ECO:0007669"/>
    <property type="project" value="UniProtKB-KW"/>
</dbReference>
<evidence type="ECO:0000313" key="3">
    <source>
        <dbReference type="Proteomes" id="UP000295636"/>
    </source>
</evidence>
<dbReference type="Gene3D" id="3.90.1300.10">
    <property type="entry name" value="Amidase signature (AS) domain"/>
    <property type="match status" value="1"/>
</dbReference>
<dbReference type="GO" id="GO:0050567">
    <property type="term" value="F:glutaminyl-tRNA synthase (glutamine-hydrolyzing) activity"/>
    <property type="evidence" value="ECO:0007669"/>
    <property type="project" value="UniProtKB-EC"/>
</dbReference>
<dbReference type="AlphaFoldDB" id="A0A4R5KE73"/>
<dbReference type="InterPro" id="IPR036928">
    <property type="entry name" value="AS_sf"/>
</dbReference>
<keyword evidence="2" id="KW-0808">Transferase</keyword>
<dbReference type="SUPFAM" id="SSF75304">
    <property type="entry name" value="Amidase signature (AS) enzymes"/>
    <property type="match status" value="1"/>
</dbReference>
<dbReference type="EMBL" id="SMRT01000020">
    <property type="protein sequence ID" value="TDF92517.1"/>
    <property type="molecule type" value="Genomic_DNA"/>
</dbReference>